<reference evidence="2 3" key="1">
    <citation type="submission" date="2016-11" db="EMBL/GenBank/DDBJ databases">
        <authorList>
            <person name="Jaros S."/>
            <person name="Januszkiewicz K."/>
            <person name="Wedrychowicz H."/>
        </authorList>
    </citation>
    <scope>NUCLEOTIDE SEQUENCE [LARGE SCALE GENOMIC DNA]</scope>
    <source>
        <strain evidence="2 3">DSM 784</strain>
    </source>
</reference>
<proteinExistence type="predicted"/>
<dbReference type="AlphaFoldDB" id="A0A1K1SZ52"/>
<feature type="domain" description="Abortive phage infection protein C-terminal" evidence="1">
    <location>
        <begin position="2"/>
        <end position="161"/>
    </location>
</feature>
<name>A0A1K1SZ52_9BACT</name>
<dbReference type="OrthoDB" id="9806213at2"/>
<dbReference type="STRING" id="1004.SAMN05661012_06414"/>
<dbReference type="EMBL" id="FPIZ01000040">
    <property type="protein sequence ID" value="SFW89359.1"/>
    <property type="molecule type" value="Genomic_DNA"/>
</dbReference>
<gene>
    <name evidence="2" type="ORF">SAMN05661012_06414</name>
</gene>
<organism evidence="2 3">
    <name type="scientific">Chitinophaga sancti</name>
    <dbReference type="NCBI Taxonomy" id="1004"/>
    <lineage>
        <taxon>Bacteria</taxon>
        <taxon>Pseudomonadati</taxon>
        <taxon>Bacteroidota</taxon>
        <taxon>Chitinophagia</taxon>
        <taxon>Chitinophagales</taxon>
        <taxon>Chitinophagaceae</taxon>
        <taxon>Chitinophaga</taxon>
    </lineage>
</organism>
<accession>A0A1K1SZ52</accession>
<evidence type="ECO:0000313" key="3">
    <source>
        <dbReference type="Proteomes" id="UP000183788"/>
    </source>
</evidence>
<dbReference type="InterPro" id="IPR018891">
    <property type="entry name" value="AIPR_C"/>
</dbReference>
<dbReference type="Proteomes" id="UP000183788">
    <property type="component" value="Unassembled WGS sequence"/>
</dbReference>
<protein>
    <submittedName>
        <fullName evidence="2">AIPR protein</fullName>
    </submittedName>
</protein>
<sequence>MVNLKVVETSNEDVFSELVRATNSQTKVDDAQFFSLRPIAKKVEQYFNTYEGQESRIYFERRDKQYVGIEIPLIRIFPIDVAAKCVTAMFCQRPDLAFRYKKIMYDEFSEIIFDDNVKESVYYAGCLTLYRLHLLVAKNHIPQNSRKYKWHMLPLVRVLVFGKNVPALNSKQIEKECDKIIEMMSSHNDQAVEVFKKALDIINSIGNITEDRLKRQAIFAEMFDKILT</sequence>
<evidence type="ECO:0000313" key="2">
    <source>
        <dbReference type="EMBL" id="SFW89359.1"/>
    </source>
</evidence>
<evidence type="ECO:0000259" key="1">
    <source>
        <dbReference type="Pfam" id="PF10592"/>
    </source>
</evidence>
<dbReference type="Pfam" id="PF10592">
    <property type="entry name" value="AIPR"/>
    <property type="match status" value="1"/>
</dbReference>